<name>A0A5C6RTY0_9FLAO</name>
<dbReference type="EMBL" id="VOOS01000002">
    <property type="protein sequence ID" value="TXB65758.1"/>
    <property type="molecule type" value="Genomic_DNA"/>
</dbReference>
<dbReference type="NCBIfam" id="TIGR01730">
    <property type="entry name" value="RND_mfp"/>
    <property type="match status" value="1"/>
</dbReference>
<accession>A0A5C6RTY0</accession>
<dbReference type="RefSeq" id="WP_147098913.1">
    <property type="nucleotide sequence ID" value="NZ_VOOS01000002.1"/>
</dbReference>
<dbReference type="GO" id="GO:1990281">
    <property type="term" value="C:efflux pump complex"/>
    <property type="evidence" value="ECO:0007669"/>
    <property type="project" value="TreeGrafter"/>
</dbReference>
<dbReference type="Gene3D" id="2.40.30.170">
    <property type="match status" value="1"/>
</dbReference>
<evidence type="ECO:0000313" key="5">
    <source>
        <dbReference type="Proteomes" id="UP000321721"/>
    </source>
</evidence>
<dbReference type="Gene3D" id="2.40.420.20">
    <property type="match status" value="1"/>
</dbReference>
<dbReference type="Gene3D" id="2.40.50.100">
    <property type="match status" value="1"/>
</dbReference>
<comment type="caution">
    <text evidence="4">The sequence shown here is derived from an EMBL/GenBank/DDBJ whole genome shotgun (WGS) entry which is preliminary data.</text>
</comment>
<keyword evidence="2" id="KW-0472">Membrane</keyword>
<keyword evidence="2" id="KW-0812">Transmembrane</keyword>
<dbReference type="Pfam" id="PF25917">
    <property type="entry name" value="BSH_RND"/>
    <property type="match status" value="1"/>
</dbReference>
<dbReference type="Gene3D" id="1.10.287.470">
    <property type="entry name" value="Helix hairpin bin"/>
    <property type="match status" value="1"/>
</dbReference>
<dbReference type="PANTHER" id="PTHR30469">
    <property type="entry name" value="MULTIDRUG RESISTANCE PROTEIN MDTA"/>
    <property type="match status" value="1"/>
</dbReference>
<gene>
    <name evidence="4" type="ORF">FRY74_04115</name>
</gene>
<reference evidence="4 5" key="1">
    <citation type="submission" date="2019-08" db="EMBL/GenBank/DDBJ databases">
        <title>Genome of Vicingus serpentipes NCIMB 15042.</title>
        <authorList>
            <person name="Bowman J.P."/>
        </authorList>
    </citation>
    <scope>NUCLEOTIDE SEQUENCE [LARGE SCALE GENOMIC DNA]</scope>
    <source>
        <strain evidence="4 5">NCIMB 15042</strain>
    </source>
</reference>
<dbReference type="SUPFAM" id="SSF111369">
    <property type="entry name" value="HlyD-like secretion proteins"/>
    <property type="match status" value="1"/>
</dbReference>
<comment type="similarity">
    <text evidence="1">Belongs to the membrane fusion protein (MFP) (TC 8.A.1) family.</text>
</comment>
<dbReference type="Proteomes" id="UP000321721">
    <property type="component" value="Unassembled WGS sequence"/>
</dbReference>
<feature type="transmembrane region" description="Helical" evidence="2">
    <location>
        <begin position="7"/>
        <end position="25"/>
    </location>
</feature>
<sequence>MKKVFKYILIGILVLGVIYATNFFISTNNQDPIKYESVAPIRTNIEKKTVATGKVVPEDQVEIKPQISGIIEEVFVKEGEILKSGDLIAKIKVVPNEAALNSALGRVDNAKIVLSNAQIDYDRNKALFDKKVISAQDFNGVELRFNQAKQELINAEADLQIIKSGTAGRGAANTNIRSTVSGTVLDIPVKKGDQVIESNNFNPGTTVATIADLTNMIFEGQVDEAEVGKLKIDMPLQISLGAINDKTFEAKLRFVAPQGVEEQGAVQFKIEANVFLDTNFFVRAGYSANATIVIGESTDVLAIKEALVQFDEETEEPFVEVEIGEQQFEKRTIELGISDGINVEILSGLKETDKVKVWNITEPIKKTSDKDKKKKRR</sequence>
<keyword evidence="2" id="KW-1133">Transmembrane helix</keyword>
<evidence type="ECO:0000256" key="1">
    <source>
        <dbReference type="ARBA" id="ARBA00009477"/>
    </source>
</evidence>
<dbReference type="PANTHER" id="PTHR30469:SF33">
    <property type="entry name" value="SLR1207 PROTEIN"/>
    <property type="match status" value="1"/>
</dbReference>
<evidence type="ECO:0000256" key="2">
    <source>
        <dbReference type="SAM" id="Phobius"/>
    </source>
</evidence>
<organism evidence="4 5">
    <name type="scientific">Vicingus serpentipes</name>
    <dbReference type="NCBI Taxonomy" id="1926625"/>
    <lineage>
        <taxon>Bacteria</taxon>
        <taxon>Pseudomonadati</taxon>
        <taxon>Bacteroidota</taxon>
        <taxon>Flavobacteriia</taxon>
        <taxon>Flavobacteriales</taxon>
        <taxon>Vicingaceae</taxon>
        <taxon>Vicingus</taxon>
    </lineage>
</organism>
<evidence type="ECO:0000313" key="4">
    <source>
        <dbReference type="EMBL" id="TXB65758.1"/>
    </source>
</evidence>
<evidence type="ECO:0000259" key="3">
    <source>
        <dbReference type="Pfam" id="PF25917"/>
    </source>
</evidence>
<dbReference type="AlphaFoldDB" id="A0A5C6RTY0"/>
<dbReference type="OrthoDB" id="9809068at2"/>
<feature type="domain" description="Multidrug resistance protein MdtA-like barrel-sandwich hybrid" evidence="3">
    <location>
        <begin position="60"/>
        <end position="199"/>
    </location>
</feature>
<dbReference type="GO" id="GO:0015562">
    <property type="term" value="F:efflux transmembrane transporter activity"/>
    <property type="evidence" value="ECO:0007669"/>
    <property type="project" value="TreeGrafter"/>
</dbReference>
<dbReference type="InterPro" id="IPR006143">
    <property type="entry name" value="RND_pump_MFP"/>
</dbReference>
<dbReference type="InterPro" id="IPR058625">
    <property type="entry name" value="MdtA-like_BSH"/>
</dbReference>
<proteinExistence type="inferred from homology"/>
<protein>
    <submittedName>
        <fullName evidence="4">Efflux RND transporter periplasmic adaptor subunit</fullName>
    </submittedName>
</protein>
<keyword evidence="5" id="KW-1185">Reference proteome</keyword>